<dbReference type="AlphaFoldDB" id="A0AAV4P4J9"/>
<evidence type="ECO:0000256" key="1">
    <source>
        <dbReference type="SAM" id="Phobius"/>
    </source>
</evidence>
<dbReference type="EMBL" id="BPLR01004099">
    <property type="protein sequence ID" value="GIX92152.1"/>
    <property type="molecule type" value="Genomic_DNA"/>
</dbReference>
<dbReference type="Proteomes" id="UP001054945">
    <property type="component" value="Unassembled WGS sequence"/>
</dbReference>
<accession>A0AAV4P4J9</accession>
<evidence type="ECO:0000313" key="3">
    <source>
        <dbReference type="Proteomes" id="UP001054945"/>
    </source>
</evidence>
<protein>
    <submittedName>
        <fullName evidence="2">Uncharacterized protein</fullName>
    </submittedName>
</protein>
<sequence>MQDIKADGHYPFPPAVHKAYKKGPLKKSMKYLHQTLVLYICDPKVKRLDFFLPWHISEIVFHHAFMRLLQFAKDAFFLFVRLLHPFCLAIKSFAMIF</sequence>
<evidence type="ECO:0000313" key="2">
    <source>
        <dbReference type="EMBL" id="GIX92152.1"/>
    </source>
</evidence>
<keyword evidence="3" id="KW-1185">Reference proteome</keyword>
<feature type="transmembrane region" description="Helical" evidence="1">
    <location>
        <begin position="75"/>
        <end position="96"/>
    </location>
</feature>
<organism evidence="2 3">
    <name type="scientific">Caerostris extrusa</name>
    <name type="common">Bark spider</name>
    <name type="synonym">Caerostris bankana</name>
    <dbReference type="NCBI Taxonomy" id="172846"/>
    <lineage>
        <taxon>Eukaryota</taxon>
        <taxon>Metazoa</taxon>
        <taxon>Ecdysozoa</taxon>
        <taxon>Arthropoda</taxon>
        <taxon>Chelicerata</taxon>
        <taxon>Arachnida</taxon>
        <taxon>Araneae</taxon>
        <taxon>Araneomorphae</taxon>
        <taxon>Entelegynae</taxon>
        <taxon>Araneoidea</taxon>
        <taxon>Araneidae</taxon>
        <taxon>Caerostris</taxon>
    </lineage>
</organism>
<gene>
    <name evidence="2" type="ORF">CEXT_256761</name>
</gene>
<keyword evidence="1" id="KW-1133">Transmembrane helix</keyword>
<keyword evidence="1" id="KW-0812">Transmembrane</keyword>
<reference evidence="2 3" key="1">
    <citation type="submission" date="2021-06" db="EMBL/GenBank/DDBJ databases">
        <title>Caerostris extrusa draft genome.</title>
        <authorList>
            <person name="Kono N."/>
            <person name="Arakawa K."/>
        </authorList>
    </citation>
    <scope>NUCLEOTIDE SEQUENCE [LARGE SCALE GENOMIC DNA]</scope>
</reference>
<proteinExistence type="predicted"/>
<keyword evidence="1" id="KW-0472">Membrane</keyword>
<name>A0AAV4P4J9_CAEEX</name>
<comment type="caution">
    <text evidence="2">The sequence shown here is derived from an EMBL/GenBank/DDBJ whole genome shotgun (WGS) entry which is preliminary data.</text>
</comment>